<proteinExistence type="predicted"/>
<dbReference type="InterPro" id="IPR002919">
    <property type="entry name" value="TIL_dom"/>
</dbReference>
<dbReference type="Proteomes" id="UP000499080">
    <property type="component" value="Unassembled WGS sequence"/>
</dbReference>
<sequence length="219" mass="24832">MVQFATFTFSFLDVPVSSAQCGANEQYVPCVNHCNKCVKPPPQACSRICVAGCDCVPGYTRNASSVCIPKEQCEEFDGFYVRCIAYLDLWENSFGKTEQFAWVNLTKTNAVDWVNAETSAEIINSSLFDVPDMKINNDYLFDEVVLAKEYLQSNWEQWKQEDTTRDVIISSEEKWLRLVGHFKENHIAAPNLIKIFEYAFCLPGTSASVERVFSLNNNA</sequence>
<dbReference type="Pfam" id="PF01826">
    <property type="entry name" value="TIL"/>
    <property type="match status" value="1"/>
</dbReference>
<organism evidence="6 7">
    <name type="scientific">Araneus ventricosus</name>
    <name type="common">Orbweaver spider</name>
    <name type="synonym">Epeira ventricosa</name>
    <dbReference type="NCBI Taxonomy" id="182803"/>
    <lineage>
        <taxon>Eukaryota</taxon>
        <taxon>Metazoa</taxon>
        <taxon>Ecdysozoa</taxon>
        <taxon>Arthropoda</taxon>
        <taxon>Chelicerata</taxon>
        <taxon>Arachnida</taxon>
        <taxon>Araneae</taxon>
        <taxon>Araneomorphae</taxon>
        <taxon>Entelegynae</taxon>
        <taxon>Araneoidea</taxon>
        <taxon>Araneidae</taxon>
        <taxon>Araneus</taxon>
    </lineage>
</organism>
<comment type="caution">
    <text evidence="6">The sequence shown here is derived from an EMBL/GenBank/DDBJ whole genome shotgun (WGS) entry which is preliminary data.</text>
</comment>
<evidence type="ECO:0000256" key="2">
    <source>
        <dbReference type="ARBA" id="ARBA00023157"/>
    </source>
</evidence>
<protein>
    <recommendedName>
        <fullName evidence="8">TIL domain-containing protein</fullName>
    </recommendedName>
</protein>
<feature type="domain" description="HAT C-terminal dimerisation" evidence="5">
    <location>
        <begin position="174"/>
        <end position="215"/>
    </location>
</feature>
<dbReference type="PANTHER" id="PTHR23259:SF70">
    <property type="entry name" value="ACCESSORY GLAND PROTEIN ACP62F-RELATED"/>
    <property type="match status" value="1"/>
</dbReference>
<evidence type="ECO:0000256" key="1">
    <source>
        <dbReference type="ARBA" id="ARBA00022690"/>
    </source>
</evidence>
<dbReference type="OrthoDB" id="5861174at2759"/>
<dbReference type="InterPro" id="IPR036084">
    <property type="entry name" value="Ser_inhib-like_sf"/>
</dbReference>
<dbReference type="InterPro" id="IPR008906">
    <property type="entry name" value="HATC_C_dom"/>
</dbReference>
<keyword evidence="2" id="KW-1015">Disulfide bond</keyword>
<evidence type="ECO:0000259" key="4">
    <source>
        <dbReference type="Pfam" id="PF01826"/>
    </source>
</evidence>
<dbReference type="Pfam" id="PF05699">
    <property type="entry name" value="Dimer_Tnp_hAT"/>
    <property type="match status" value="1"/>
</dbReference>
<evidence type="ECO:0000313" key="6">
    <source>
        <dbReference type="EMBL" id="GBO38378.1"/>
    </source>
</evidence>
<gene>
    <name evidence="6" type="ORF">AVEN_58033_1</name>
</gene>
<keyword evidence="3" id="KW-0732">Signal</keyword>
<evidence type="ECO:0000259" key="5">
    <source>
        <dbReference type="Pfam" id="PF05699"/>
    </source>
</evidence>
<keyword evidence="7" id="KW-1185">Reference proteome</keyword>
<dbReference type="AlphaFoldDB" id="A0A4Y2WNT7"/>
<keyword evidence="1" id="KW-0646">Protease inhibitor</keyword>
<dbReference type="SUPFAM" id="SSF57567">
    <property type="entry name" value="Serine protease inhibitors"/>
    <property type="match status" value="1"/>
</dbReference>
<dbReference type="InterPro" id="IPR051368">
    <property type="entry name" value="SerProtInhib-TIL_Domain"/>
</dbReference>
<feature type="signal peptide" evidence="3">
    <location>
        <begin position="1"/>
        <end position="19"/>
    </location>
</feature>
<dbReference type="CDD" id="cd19941">
    <property type="entry name" value="TIL"/>
    <property type="match status" value="1"/>
</dbReference>
<feature type="chain" id="PRO_5021424252" description="TIL domain-containing protein" evidence="3">
    <location>
        <begin position="20"/>
        <end position="219"/>
    </location>
</feature>
<name>A0A4Y2WNT7_ARAVE</name>
<evidence type="ECO:0000313" key="7">
    <source>
        <dbReference type="Proteomes" id="UP000499080"/>
    </source>
</evidence>
<dbReference type="EMBL" id="BGPR01063075">
    <property type="protein sequence ID" value="GBO38378.1"/>
    <property type="molecule type" value="Genomic_DNA"/>
</dbReference>
<feature type="domain" description="TIL" evidence="4">
    <location>
        <begin position="21"/>
        <end position="73"/>
    </location>
</feature>
<dbReference type="GO" id="GO:0030414">
    <property type="term" value="F:peptidase inhibitor activity"/>
    <property type="evidence" value="ECO:0007669"/>
    <property type="project" value="UniProtKB-KW"/>
</dbReference>
<evidence type="ECO:0000256" key="3">
    <source>
        <dbReference type="SAM" id="SignalP"/>
    </source>
</evidence>
<evidence type="ECO:0008006" key="8">
    <source>
        <dbReference type="Google" id="ProtNLM"/>
    </source>
</evidence>
<dbReference type="GO" id="GO:0046983">
    <property type="term" value="F:protein dimerization activity"/>
    <property type="evidence" value="ECO:0007669"/>
    <property type="project" value="InterPro"/>
</dbReference>
<dbReference type="Gene3D" id="2.10.25.10">
    <property type="entry name" value="Laminin"/>
    <property type="match status" value="1"/>
</dbReference>
<accession>A0A4Y2WNT7</accession>
<reference evidence="6 7" key="1">
    <citation type="journal article" date="2019" name="Sci. Rep.">
        <title>Orb-weaving spider Araneus ventricosus genome elucidates the spidroin gene catalogue.</title>
        <authorList>
            <person name="Kono N."/>
            <person name="Nakamura H."/>
            <person name="Ohtoshi R."/>
            <person name="Moran D.A.P."/>
            <person name="Shinohara A."/>
            <person name="Yoshida Y."/>
            <person name="Fujiwara M."/>
            <person name="Mori M."/>
            <person name="Tomita M."/>
            <person name="Arakawa K."/>
        </authorList>
    </citation>
    <scope>NUCLEOTIDE SEQUENCE [LARGE SCALE GENOMIC DNA]</scope>
</reference>
<dbReference type="PANTHER" id="PTHR23259">
    <property type="entry name" value="RIDDLE"/>
    <property type="match status" value="1"/>
</dbReference>